<evidence type="ECO:0000313" key="2">
    <source>
        <dbReference type="EMBL" id="HGU53265.1"/>
    </source>
</evidence>
<dbReference type="Pfam" id="PF00149">
    <property type="entry name" value="Metallophos"/>
    <property type="match status" value="1"/>
</dbReference>
<sequence>MKFSRKVLVGILILFAVVLLFAETREIVILHTSDLHGYIYPVDYATNKPANYGLAKVASVIKEQRQKYGEGNVIVIDTGDLIQGSPMEYYQWLFLVQSFSFYRTCSFHMISMLKEFQTGIC</sequence>
<dbReference type="InterPro" id="IPR029052">
    <property type="entry name" value="Metallo-depent_PP-like"/>
</dbReference>
<dbReference type="EMBL" id="DSZZ01000333">
    <property type="protein sequence ID" value="HGU53265.1"/>
    <property type="molecule type" value="Genomic_DNA"/>
</dbReference>
<organism evidence="2">
    <name type="scientific">Fervidobacterium pennivorans</name>
    <dbReference type="NCBI Taxonomy" id="93466"/>
    <lineage>
        <taxon>Bacteria</taxon>
        <taxon>Thermotogati</taxon>
        <taxon>Thermotogota</taxon>
        <taxon>Thermotogae</taxon>
        <taxon>Thermotogales</taxon>
        <taxon>Fervidobacteriaceae</taxon>
        <taxon>Fervidobacterium</taxon>
    </lineage>
</organism>
<feature type="domain" description="Calcineurin-like phosphoesterase" evidence="1">
    <location>
        <begin position="28"/>
        <end position="93"/>
    </location>
</feature>
<name>A0A7V4NFY5_FERPE</name>
<dbReference type="PROSITE" id="PS00785">
    <property type="entry name" value="5_NUCLEOTIDASE_1"/>
    <property type="match status" value="1"/>
</dbReference>
<dbReference type="SUPFAM" id="SSF56300">
    <property type="entry name" value="Metallo-dependent phosphatases"/>
    <property type="match status" value="1"/>
</dbReference>
<dbReference type="InterPro" id="IPR006146">
    <property type="entry name" value="5'-Nucleotdase_CS"/>
</dbReference>
<dbReference type="AlphaFoldDB" id="A0A7V4NFY5"/>
<reference evidence="2" key="1">
    <citation type="journal article" date="2020" name="mSystems">
        <title>Genome- and Community-Level Interaction Insights into Carbon Utilization and Element Cycling Functions of Hydrothermarchaeota in Hydrothermal Sediment.</title>
        <authorList>
            <person name="Zhou Z."/>
            <person name="Liu Y."/>
            <person name="Xu W."/>
            <person name="Pan J."/>
            <person name="Luo Z.H."/>
            <person name="Li M."/>
        </authorList>
    </citation>
    <scope>NUCLEOTIDE SEQUENCE [LARGE SCALE GENOMIC DNA]</scope>
    <source>
        <strain evidence="2">SpSt-61</strain>
    </source>
</reference>
<evidence type="ECO:0000259" key="1">
    <source>
        <dbReference type="Pfam" id="PF00149"/>
    </source>
</evidence>
<dbReference type="GO" id="GO:0016788">
    <property type="term" value="F:hydrolase activity, acting on ester bonds"/>
    <property type="evidence" value="ECO:0007669"/>
    <property type="project" value="InterPro"/>
</dbReference>
<accession>A0A7V4NFY5</accession>
<comment type="caution">
    <text evidence="2">The sequence shown here is derived from an EMBL/GenBank/DDBJ whole genome shotgun (WGS) entry which is preliminary data.</text>
</comment>
<gene>
    <name evidence="2" type="ORF">ENT78_07085</name>
</gene>
<dbReference type="InterPro" id="IPR004843">
    <property type="entry name" value="Calcineurin-like_PHP"/>
</dbReference>
<dbReference type="Gene3D" id="3.60.21.10">
    <property type="match status" value="1"/>
</dbReference>
<dbReference type="GO" id="GO:0000166">
    <property type="term" value="F:nucleotide binding"/>
    <property type="evidence" value="ECO:0007669"/>
    <property type="project" value="InterPro"/>
</dbReference>
<dbReference type="GO" id="GO:0046872">
    <property type="term" value="F:metal ion binding"/>
    <property type="evidence" value="ECO:0007669"/>
    <property type="project" value="InterPro"/>
</dbReference>
<proteinExistence type="predicted"/>
<protein>
    <recommendedName>
        <fullName evidence="1">Calcineurin-like phosphoesterase domain-containing protein</fullName>
    </recommendedName>
</protein>